<organism evidence="1 2">
    <name type="scientific">Arthrobacter phage DrYang</name>
    <dbReference type="NCBI Taxonomy" id="2686080"/>
    <lineage>
        <taxon>Viruses</taxon>
        <taxon>Duplodnaviria</taxon>
        <taxon>Heunggongvirae</taxon>
        <taxon>Uroviricota</taxon>
        <taxon>Caudoviricetes</taxon>
        <taxon>Klausavirus</taxon>
        <taxon>Klausavirus dryang</taxon>
    </lineage>
</organism>
<evidence type="ECO:0000313" key="1">
    <source>
        <dbReference type="EMBL" id="QGZ17165.1"/>
    </source>
</evidence>
<dbReference type="GeneID" id="55815394"/>
<dbReference type="EMBL" id="MN703411">
    <property type="protein sequence ID" value="QGZ17165.1"/>
    <property type="molecule type" value="Genomic_DNA"/>
</dbReference>
<protein>
    <submittedName>
        <fullName evidence="1">Uncharacterized protein</fullName>
    </submittedName>
</protein>
<reference evidence="1 2" key="1">
    <citation type="submission" date="2019-11" db="EMBL/GenBank/DDBJ databases">
        <authorList>
            <person name="Donovan J."/>
            <person name="Schaffer R."/>
            <person name="Bae M.S."/>
            <person name="Gitobu P.N."/>
            <person name="Guan P."/>
            <person name="Olavarrieta M.P."/>
            <person name="Perez Cortez K."/>
            <person name="Tozier F.G."/>
            <person name="Vasilopoulos H."/>
            <person name="Zhang S."/>
            <person name="Kapinos A."/>
            <person name="Freise A.C."/>
            <person name="Moberg-Parker J."/>
            <person name="Garlena R.A."/>
            <person name="Russell D.A."/>
            <person name="Pope W.H."/>
            <person name="Jacobs-Sera D."/>
            <person name="Hatfull G.F."/>
        </authorList>
    </citation>
    <scope>NUCLEOTIDE SEQUENCE [LARGE SCALE GENOMIC DNA]</scope>
</reference>
<evidence type="ECO:0000313" key="2">
    <source>
        <dbReference type="Proteomes" id="UP000438167"/>
    </source>
</evidence>
<proteinExistence type="predicted"/>
<accession>A0A6B9J7N0</accession>
<dbReference type="KEGG" id="vg:55815394"/>
<gene>
    <name evidence="1" type="primary">66</name>
    <name evidence="1" type="ORF">SEA_DRYANG_66</name>
</gene>
<dbReference type="Proteomes" id="UP000438167">
    <property type="component" value="Segment"/>
</dbReference>
<sequence>MPEFATARQRINEFLRQQKALHRTVIVDVHTDPNAHMAALTVPDLEEVLQTSTGLDSWTYFYAFHAAFAALRSHETWRMARGEDLTGNGKNISHKVTCVGCPTGWHTYALSAEDARELFTGHQANIVATHLRDAFQNPDKAEEERLILDLAWHEGRDASGSDASPYAPEED</sequence>
<keyword evidence="2" id="KW-1185">Reference proteome</keyword>
<dbReference type="RefSeq" id="YP_009885988.1">
    <property type="nucleotide sequence ID" value="NC_049489.1"/>
</dbReference>
<name>A0A6B9J7N0_9CAUD</name>